<gene>
    <name evidence="5" type="ORF">FBUS_02910</name>
</gene>
<organism evidence="5 6">
    <name type="scientific">Fasciolopsis buskii</name>
    <dbReference type="NCBI Taxonomy" id="27845"/>
    <lineage>
        <taxon>Eukaryota</taxon>
        <taxon>Metazoa</taxon>
        <taxon>Spiralia</taxon>
        <taxon>Lophotrochozoa</taxon>
        <taxon>Platyhelminthes</taxon>
        <taxon>Trematoda</taxon>
        <taxon>Digenea</taxon>
        <taxon>Plagiorchiida</taxon>
        <taxon>Echinostomata</taxon>
        <taxon>Echinostomatoidea</taxon>
        <taxon>Fasciolidae</taxon>
        <taxon>Fasciolopsis</taxon>
    </lineage>
</organism>
<dbReference type="SUPFAM" id="SSF100920">
    <property type="entry name" value="Heat shock protein 70kD (HSP70), peptide-binding domain"/>
    <property type="match status" value="1"/>
</dbReference>
<name>A0A8E0RVJ6_9TREM</name>
<dbReference type="Gene3D" id="2.60.34.10">
    <property type="entry name" value="Substrate Binding Domain Of DNAk, Chain A, domain 1"/>
    <property type="match status" value="1"/>
</dbReference>
<evidence type="ECO:0000313" key="6">
    <source>
        <dbReference type="Proteomes" id="UP000728185"/>
    </source>
</evidence>
<evidence type="ECO:0000256" key="3">
    <source>
        <dbReference type="ARBA" id="ARBA00022840"/>
    </source>
</evidence>
<dbReference type="SUPFAM" id="SSF53067">
    <property type="entry name" value="Actin-like ATPase domain"/>
    <property type="match status" value="2"/>
</dbReference>
<evidence type="ECO:0000256" key="2">
    <source>
        <dbReference type="ARBA" id="ARBA00022741"/>
    </source>
</evidence>
<proteinExistence type="inferred from homology"/>
<sequence length="520" mass="57574">MPNAVGIDLGFTKCCIAVINGDDTIAVPVNGDEISMPSVVAYTNSKCVVGSAALLQAPLNLKHTISGVKYLIGRPFTSLPTFNDKYRTFSLINIENWPYVTVERQNQIKRISPLQIMALILLALKRDAETYLDETVTDVVLAVPAIFTHAQRCAAKDAASLAGFQRITLINESTAAALAYVMENDQECENKRILIFDLGGGKFCASVIELDLDIIEVLSTSGSERLGGNAYDDMIMADILKRFFSIHPDCDEQSVEPSAFYRLKIECEKVKQILNNFMEVRVFVSSFVDHIDLDVTVSREQFEEITGCLWNQTAACVRSALDDAHLMETDLDKIVLVGGLVNMWMVLDGIRKMFPSTPVHSPLDGHTVVACGAAAYAAHLNGCRMKWKLLDCTARSFGIRLYDQSLMKVFPRSAVIPNERTITQNTVIDNQTSILVSVYEGEQTTDDSNLLGSYILRNLRPKSRGELAVDLKFVLDQEGMFTLTATEKGTGNVLSVETTEKRYMKRGEFEWLGADAVTLT</sequence>
<dbReference type="Gene3D" id="3.90.640.10">
    <property type="entry name" value="Actin, Chain A, domain 4"/>
    <property type="match status" value="1"/>
</dbReference>
<dbReference type="InterPro" id="IPR029047">
    <property type="entry name" value="HSP70_peptide-bd_sf"/>
</dbReference>
<dbReference type="PANTHER" id="PTHR19375">
    <property type="entry name" value="HEAT SHOCK PROTEIN 70KDA"/>
    <property type="match status" value="1"/>
</dbReference>
<dbReference type="GO" id="GO:0140662">
    <property type="term" value="F:ATP-dependent protein folding chaperone"/>
    <property type="evidence" value="ECO:0007669"/>
    <property type="project" value="InterPro"/>
</dbReference>
<evidence type="ECO:0000256" key="1">
    <source>
        <dbReference type="ARBA" id="ARBA00007381"/>
    </source>
</evidence>
<dbReference type="InterPro" id="IPR043129">
    <property type="entry name" value="ATPase_NBD"/>
</dbReference>
<keyword evidence="3 4" id="KW-0067">ATP-binding</keyword>
<dbReference type="AlphaFoldDB" id="A0A8E0RVJ6"/>
<dbReference type="EMBL" id="LUCM01004676">
    <property type="protein sequence ID" value="KAA0193999.1"/>
    <property type="molecule type" value="Genomic_DNA"/>
</dbReference>
<accession>A0A8E0RVJ6</accession>
<dbReference type="Gene3D" id="3.30.420.40">
    <property type="match status" value="2"/>
</dbReference>
<reference evidence="5" key="1">
    <citation type="submission" date="2019-05" db="EMBL/GenBank/DDBJ databases">
        <title>Annotation for the trematode Fasciolopsis buski.</title>
        <authorList>
            <person name="Choi Y.-J."/>
        </authorList>
    </citation>
    <scope>NUCLEOTIDE SEQUENCE</scope>
    <source>
        <strain evidence="5">HT</strain>
        <tissue evidence="5">Whole worm</tissue>
    </source>
</reference>
<evidence type="ECO:0000256" key="4">
    <source>
        <dbReference type="RuleBase" id="RU003322"/>
    </source>
</evidence>
<dbReference type="Pfam" id="PF00012">
    <property type="entry name" value="HSP70"/>
    <property type="match status" value="1"/>
</dbReference>
<dbReference type="Gene3D" id="3.30.30.30">
    <property type="match status" value="1"/>
</dbReference>
<dbReference type="PRINTS" id="PR00301">
    <property type="entry name" value="HEATSHOCK70"/>
</dbReference>
<keyword evidence="2 4" id="KW-0547">Nucleotide-binding</keyword>
<keyword evidence="6" id="KW-1185">Reference proteome</keyword>
<evidence type="ECO:0000313" key="5">
    <source>
        <dbReference type="EMBL" id="KAA0193999.1"/>
    </source>
</evidence>
<comment type="caution">
    <text evidence="5">The sequence shown here is derived from an EMBL/GenBank/DDBJ whole genome shotgun (WGS) entry which is preliminary data.</text>
</comment>
<dbReference type="OrthoDB" id="2401965at2759"/>
<dbReference type="Proteomes" id="UP000728185">
    <property type="component" value="Unassembled WGS sequence"/>
</dbReference>
<dbReference type="GO" id="GO:0005524">
    <property type="term" value="F:ATP binding"/>
    <property type="evidence" value="ECO:0007669"/>
    <property type="project" value="UniProtKB-KW"/>
</dbReference>
<protein>
    <submittedName>
        <fullName evidence="5">Uncharacterized protein</fullName>
    </submittedName>
</protein>
<comment type="similarity">
    <text evidence="1 4">Belongs to the heat shock protein 70 family.</text>
</comment>
<dbReference type="InterPro" id="IPR013126">
    <property type="entry name" value="Hsp_70_fam"/>
</dbReference>